<dbReference type="Proteomes" id="UP000054248">
    <property type="component" value="Unassembled WGS sequence"/>
</dbReference>
<dbReference type="InterPro" id="IPR012816">
    <property type="entry name" value="NADAR"/>
</dbReference>
<reference evidence="3" key="2">
    <citation type="submission" date="2015-01" db="EMBL/GenBank/DDBJ databases">
        <title>Evolutionary Origins and Diversification of the Mycorrhizal Mutualists.</title>
        <authorList>
            <consortium name="DOE Joint Genome Institute"/>
            <consortium name="Mycorrhizal Genomics Consortium"/>
            <person name="Kohler A."/>
            <person name="Kuo A."/>
            <person name="Nagy L.G."/>
            <person name="Floudas D."/>
            <person name="Copeland A."/>
            <person name="Barry K.W."/>
            <person name="Cichocki N."/>
            <person name="Veneault-Fourrey C."/>
            <person name="LaButti K."/>
            <person name="Lindquist E.A."/>
            <person name="Lipzen A."/>
            <person name="Lundell T."/>
            <person name="Morin E."/>
            <person name="Murat C."/>
            <person name="Riley R."/>
            <person name="Ohm R."/>
            <person name="Sun H."/>
            <person name="Tunlid A."/>
            <person name="Henrissat B."/>
            <person name="Grigoriev I.V."/>
            <person name="Hibbett D.S."/>
            <person name="Martin F."/>
        </authorList>
    </citation>
    <scope>NUCLEOTIDE SEQUENCE [LARGE SCALE GENOMIC DNA]</scope>
    <source>
        <strain evidence="3">MUT 4182</strain>
    </source>
</reference>
<dbReference type="HOGENOM" id="CLU_692977_0_0_1"/>
<dbReference type="EMBL" id="KN823398">
    <property type="protein sequence ID" value="KIO17321.1"/>
    <property type="molecule type" value="Genomic_DNA"/>
</dbReference>
<name>A0A0C3Q331_9AGAM</name>
<proteinExistence type="predicted"/>
<feature type="region of interest" description="Disordered" evidence="1">
    <location>
        <begin position="279"/>
        <end position="343"/>
    </location>
</feature>
<evidence type="ECO:0000313" key="2">
    <source>
        <dbReference type="EMBL" id="KIO17321.1"/>
    </source>
</evidence>
<dbReference type="CDD" id="cd15457">
    <property type="entry name" value="NADAR"/>
    <property type="match status" value="1"/>
</dbReference>
<dbReference type="InterPro" id="IPR037238">
    <property type="entry name" value="YbiA-like_sf"/>
</dbReference>
<dbReference type="AlphaFoldDB" id="A0A0C3Q331"/>
<evidence type="ECO:0008006" key="4">
    <source>
        <dbReference type="Google" id="ProtNLM"/>
    </source>
</evidence>
<dbReference type="SUPFAM" id="SSF143990">
    <property type="entry name" value="YbiA-like"/>
    <property type="match status" value="1"/>
</dbReference>
<evidence type="ECO:0000256" key="1">
    <source>
        <dbReference type="SAM" id="MobiDB-lite"/>
    </source>
</evidence>
<accession>A0A0C3Q331</accession>
<organism evidence="2 3">
    <name type="scientific">Tulasnella calospora MUT 4182</name>
    <dbReference type="NCBI Taxonomy" id="1051891"/>
    <lineage>
        <taxon>Eukaryota</taxon>
        <taxon>Fungi</taxon>
        <taxon>Dikarya</taxon>
        <taxon>Basidiomycota</taxon>
        <taxon>Agaricomycotina</taxon>
        <taxon>Agaricomycetes</taxon>
        <taxon>Cantharellales</taxon>
        <taxon>Tulasnellaceae</taxon>
        <taxon>Tulasnella</taxon>
    </lineage>
</organism>
<feature type="compositionally biased region" description="Polar residues" evidence="1">
    <location>
        <begin position="279"/>
        <end position="291"/>
    </location>
</feature>
<dbReference type="OrthoDB" id="206452at2759"/>
<protein>
    <recommendedName>
        <fullName evidence="4">PARP catalytic domain-containing protein</fullName>
    </recommendedName>
</protein>
<keyword evidence="3" id="KW-1185">Reference proteome</keyword>
<reference evidence="2 3" key="1">
    <citation type="submission" date="2014-04" db="EMBL/GenBank/DDBJ databases">
        <authorList>
            <consortium name="DOE Joint Genome Institute"/>
            <person name="Kuo A."/>
            <person name="Girlanda M."/>
            <person name="Perotto S."/>
            <person name="Kohler A."/>
            <person name="Nagy L.G."/>
            <person name="Floudas D."/>
            <person name="Copeland A."/>
            <person name="Barry K.W."/>
            <person name="Cichocki N."/>
            <person name="Veneault-Fourrey C."/>
            <person name="LaButti K."/>
            <person name="Lindquist E.A."/>
            <person name="Lipzen A."/>
            <person name="Lundell T."/>
            <person name="Morin E."/>
            <person name="Murat C."/>
            <person name="Sun H."/>
            <person name="Tunlid A."/>
            <person name="Henrissat B."/>
            <person name="Grigoriev I.V."/>
            <person name="Hibbett D.S."/>
            <person name="Martin F."/>
            <person name="Nordberg H.P."/>
            <person name="Cantor M.N."/>
            <person name="Hua S.X."/>
        </authorList>
    </citation>
    <scope>NUCLEOTIDE SEQUENCE [LARGE SCALE GENOMIC DNA]</scope>
    <source>
        <strain evidence="2 3">MUT 4182</strain>
    </source>
</reference>
<feature type="compositionally biased region" description="Basic and acidic residues" evidence="1">
    <location>
        <begin position="306"/>
        <end position="324"/>
    </location>
</feature>
<dbReference type="Gene3D" id="1.10.357.40">
    <property type="entry name" value="YbiA-like"/>
    <property type="match status" value="1"/>
</dbReference>
<gene>
    <name evidence="2" type="ORF">M407DRAFT_33016</name>
</gene>
<evidence type="ECO:0000313" key="3">
    <source>
        <dbReference type="Proteomes" id="UP000054248"/>
    </source>
</evidence>
<feature type="region of interest" description="Disordered" evidence="1">
    <location>
        <begin position="58"/>
        <end position="77"/>
    </location>
</feature>
<sequence length="398" mass="43886">MSKERVSDQASEMKCKKCGQRPRSRTLLPNGWIQTDLYCGGSDCTALPSVTEFPISSIPTPAAAGNSDSNSIRPEDLKDPVTKTISVNMKNRWSSDDIELRKLKGICRLDLPGKIYRRFDTALQMNEGCTIITTYYGGRETCGISKDSITRAHPCVLESCTLCTAIRSAFGNFLYGSSSHDGTYGPGVYTYVNPASAHQALASNLQGKAKNYTIIQCRVVIQGKEKKAANPYAASFVNESGTAFCAQPVAIIPTHLLIYSVIGKKQDAITEPTAKELDLNNTGKIDGTVSNHYRERTSGKLPNRHANPDSRLDEDDSFHPRSVEDLDDDDDLPDLVPSLPPQPGATVETLHFYDQTHDSYELSNYAPYLVTYEGKKYPTAEHLFQAIKASIRGLDRTW</sequence>